<dbReference type="InterPro" id="IPR018170">
    <property type="entry name" value="Aldo/ket_reductase_CS"/>
</dbReference>
<feature type="binding site" evidence="5">
    <location>
        <position position="108"/>
    </location>
    <ligand>
        <name>substrate</name>
    </ligand>
</feature>
<comment type="similarity">
    <text evidence="1">Belongs to the aldo/keto reductase family.</text>
</comment>
<dbReference type="InterPro" id="IPR020471">
    <property type="entry name" value="AKR"/>
</dbReference>
<evidence type="ECO:0000256" key="2">
    <source>
        <dbReference type="ARBA" id="ARBA00022857"/>
    </source>
</evidence>
<sequence>MEAAFKNGYRHFDTAYSYKNENIVGKVIERWISRGIVKREDLFITTKLPMAGVHPIRVEMFLNKSLRNLGLDYVDLYLIDFPVCTKYDDTKDFPTNEDGDILTEDTDHVAVWKKMEEQVHFGKARAIGLSNFSKEQISRILENAEIKPATSQIESHLYFQNNELVHFCKEKGISVVAYSPLGSPGTSQKQKQMAELMSDEVIVDIAKKYSKSPAQIMLRFLIQRGFGVIPKSVNPSRIKENIDIFNFELDENDIAKLKQLNKGDVAKVNDRKELKGLSTHPEYPFK</sequence>
<evidence type="ECO:0000256" key="4">
    <source>
        <dbReference type="PIRSR" id="PIRSR000097-1"/>
    </source>
</evidence>
<keyword evidence="3" id="KW-0560">Oxidoreductase</keyword>
<feature type="domain" description="NADP-dependent oxidoreductase" evidence="7">
    <location>
        <begin position="1"/>
        <end position="261"/>
    </location>
</feature>
<dbReference type="PROSITE" id="PS00798">
    <property type="entry name" value="ALDOKETO_REDUCTASE_1"/>
    <property type="match status" value="1"/>
</dbReference>
<dbReference type="CDD" id="cd19071">
    <property type="entry name" value="AKR_AKR1-5-like"/>
    <property type="match status" value="1"/>
</dbReference>
<accession>A0ABD2PDW8</accession>
<dbReference type="InterPro" id="IPR023210">
    <property type="entry name" value="NADP_OxRdtase_dom"/>
</dbReference>
<dbReference type="PIRSF" id="PIRSF000097">
    <property type="entry name" value="AKR"/>
    <property type="match status" value="1"/>
</dbReference>
<feature type="active site" description="Proton donor" evidence="4">
    <location>
        <position position="18"/>
    </location>
</feature>
<dbReference type="PROSITE" id="PS00062">
    <property type="entry name" value="ALDOKETO_REDUCTASE_2"/>
    <property type="match status" value="1"/>
</dbReference>
<dbReference type="AlphaFoldDB" id="A0ABD2PDW8"/>
<dbReference type="Gene3D" id="3.20.20.100">
    <property type="entry name" value="NADP-dependent oxidoreductase domain"/>
    <property type="match status" value="1"/>
</dbReference>
<dbReference type="PROSITE" id="PS00063">
    <property type="entry name" value="ALDOKETO_REDUCTASE_3"/>
    <property type="match status" value="1"/>
</dbReference>
<dbReference type="SUPFAM" id="SSF51430">
    <property type="entry name" value="NAD(P)-linked oxidoreductase"/>
    <property type="match status" value="1"/>
</dbReference>
<evidence type="ECO:0000259" key="7">
    <source>
        <dbReference type="Pfam" id="PF00248"/>
    </source>
</evidence>
<evidence type="ECO:0000256" key="5">
    <source>
        <dbReference type="PIRSR" id="PIRSR000097-2"/>
    </source>
</evidence>
<dbReference type="InterPro" id="IPR036812">
    <property type="entry name" value="NAD(P)_OxRdtase_dom_sf"/>
</dbReference>
<gene>
    <name evidence="8" type="ORF">HHI36_003551</name>
</gene>
<dbReference type="PANTHER" id="PTHR11732">
    <property type="entry name" value="ALDO/KETO REDUCTASE"/>
    <property type="match status" value="1"/>
</dbReference>
<comment type="caution">
    <text evidence="8">The sequence shown here is derived from an EMBL/GenBank/DDBJ whole genome shotgun (WGS) entry which is preliminary data.</text>
</comment>
<keyword evidence="9" id="KW-1185">Reference proteome</keyword>
<feature type="site" description="Lowers pKa of active site Tyr" evidence="6">
    <location>
        <position position="47"/>
    </location>
</feature>
<evidence type="ECO:0000256" key="6">
    <source>
        <dbReference type="PIRSR" id="PIRSR000097-3"/>
    </source>
</evidence>
<evidence type="ECO:0000256" key="3">
    <source>
        <dbReference type="ARBA" id="ARBA00023002"/>
    </source>
</evidence>
<evidence type="ECO:0000313" key="8">
    <source>
        <dbReference type="EMBL" id="KAL3289110.1"/>
    </source>
</evidence>
<protein>
    <recommendedName>
        <fullName evidence="7">NADP-dependent oxidoreductase domain-containing protein</fullName>
    </recommendedName>
</protein>
<dbReference type="GO" id="GO:0016491">
    <property type="term" value="F:oxidoreductase activity"/>
    <property type="evidence" value="ECO:0007669"/>
    <property type="project" value="UniProtKB-KW"/>
</dbReference>
<reference evidence="8 9" key="1">
    <citation type="journal article" date="2021" name="BMC Biol.">
        <title>Horizontally acquired antibacterial genes associated with adaptive radiation of ladybird beetles.</title>
        <authorList>
            <person name="Li H.S."/>
            <person name="Tang X.F."/>
            <person name="Huang Y.H."/>
            <person name="Xu Z.Y."/>
            <person name="Chen M.L."/>
            <person name="Du X.Y."/>
            <person name="Qiu B.Y."/>
            <person name="Chen P.T."/>
            <person name="Zhang W."/>
            <person name="Slipinski A."/>
            <person name="Escalona H.E."/>
            <person name="Waterhouse R.M."/>
            <person name="Zwick A."/>
            <person name="Pang H."/>
        </authorList>
    </citation>
    <scope>NUCLEOTIDE SEQUENCE [LARGE SCALE GENOMIC DNA]</scope>
    <source>
        <strain evidence="8">SYSU2018</strain>
    </source>
</reference>
<proteinExistence type="inferred from homology"/>
<dbReference type="EMBL" id="JABFTP020000185">
    <property type="protein sequence ID" value="KAL3289110.1"/>
    <property type="molecule type" value="Genomic_DNA"/>
</dbReference>
<dbReference type="FunFam" id="3.20.20.100:FF:000006">
    <property type="entry name" value="Aldo-keto reductase family 1 member A1"/>
    <property type="match status" value="1"/>
</dbReference>
<dbReference type="PRINTS" id="PR00069">
    <property type="entry name" value="ALDKETRDTASE"/>
</dbReference>
<evidence type="ECO:0000313" key="9">
    <source>
        <dbReference type="Proteomes" id="UP001516400"/>
    </source>
</evidence>
<dbReference type="Proteomes" id="UP001516400">
    <property type="component" value="Unassembled WGS sequence"/>
</dbReference>
<keyword evidence="2" id="KW-0521">NADP</keyword>
<evidence type="ECO:0000256" key="1">
    <source>
        <dbReference type="ARBA" id="ARBA00007905"/>
    </source>
</evidence>
<dbReference type="Pfam" id="PF00248">
    <property type="entry name" value="Aldo_ket_red"/>
    <property type="match status" value="1"/>
</dbReference>
<organism evidence="8 9">
    <name type="scientific">Cryptolaemus montrouzieri</name>
    <dbReference type="NCBI Taxonomy" id="559131"/>
    <lineage>
        <taxon>Eukaryota</taxon>
        <taxon>Metazoa</taxon>
        <taxon>Ecdysozoa</taxon>
        <taxon>Arthropoda</taxon>
        <taxon>Hexapoda</taxon>
        <taxon>Insecta</taxon>
        <taxon>Pterygota</taxon>
        <taxon>Neoptera</taxon>
        <taxon>Endopterygota</taxon>
        <taxon>Coleoptera</taxon>
        <taxon>Polyphaga</taxon>
        <taxon>Cucujiformia</taxon>
        <taxon>Coccinelloidea</taxon>
        <taxon>Coccinellidae</taxon>
        <taxon>Scymninae</taxon>
        <taxon>Scymnini</taxon>
        <taxon>Cryptolaemus</taxon>
    </lineage>
</organism>
<name>A0ABD2PDW8_9CUCU</name>